<dbReference type="AlphaFoldDB" id="A0A7W6PBI7"/>
<gene>
    <name evidence="2" type="ORF">GGR30_002628</name>
</gene>
<protein>
    <submittedName>
        <fullName evidence="2">Uncharacterized protein</fullName>
    </submittedName>
</protein>
<sequence length="219" mass="24772">MTVISSEGSKLMRKHHSFSKFKECFINLPVCGFILNHICRACYGTDSNYYSINSRRNRHFSLCELLKFWINGELTSAFFNRPAHSENLLDKAQSERLMNLRNEELEKVPEAAVRKISNAVEIDISDEQGGGAASLFGAKSMAGAFPGKMDTGIPSGNAQKQRDRAISRFEEKRKRLGLAKRFRGFRRTRKTLSLRKLQSCQAENSRGQTGMLFPTRGLT</sequence>
<dbReference type="Proteomes" id="UP000530571">
    <property type="component" value="Unassembled WGS sequence"/>
</dbReference>
<evidence type="ECO:0000313" key="3">
    <source>
        <dbReference type="Proteomes" id="UP000530571"/>
    </source>
</evidence>
<comment type="caution">
    <text evidence="2">The sequence shown here is derived from an EMBL/GenBank/DDBJ whole genome shotgun (WGS) entry which is preliminary data.</text>
</comment>
<evidence type="ECO:0000256" key="1">
    <source>
        <dbReference type="SAM" id="MobiDB-lite"/>
    </source>
</evidence>
<accession>A0A7W6PBI7</accession>
<evidence type="ECO:0000313" key="2">
    <source>
        <dbReference type="EMBL" id="MBB4122694.1"/>
    </source>
</evidence>
<feature type="compositionally biased region" description="Polar residues" evidence="1">
    <location>
        <begin position="199"/>
        <end position="208"/>
    </location>
</feature>
<keyword evidence="3" id="KW-1185">Reference proteome</keyword>
<organism evidence="2 3">
    <name type="scientific">Martelella radicis</name>
    <dbReference type="NCBI Taxonomy" id="1397476"/>
    <lineage>
        <taxon>Bacteria</taxon>
        <taxon>Pseudomonadati</taxon>
        <taxon>Pseudomonadota</taxon>
        <taxon>Alphaproteobacteria</taxon>
        <taxon>Hyphomicrobiales</taxon>
        <taxon>Aurantimonadaceae</taxon>
        <taxon>Martelella</taxon>
    </lineage>
</organism>
<name>A0A7W6PBI7_9HYPH</name>
<dbReference type="EMBL" id="JACIDZ010000008">
    <property type="protein sequence ID" value="MBB4122694.1"/>
    <property type="molecule type" value="Genomic_DNA"/>
</dbReference>
<proteinExistence type="predicted"/>
<dbReference type="RefSeq" id="WP_183486934.1">
    <property type="nucleotide sequence ID" value="NZ_JACIDZ010000008.1"/>
</dbReference>
<reference evidence="2 3" key="1">
    <citation type="submission" date="2020-08" db="EMBL/GenBank/DDBJ databases">
        <title>Genomic Encyclopedia of Type Strains, Phase IV (KMG-IV): sequencing the most valuable type-strain genomes for metagenomic binning, comparative biology and taxonomic classification.</title>
        <authorList>
            <person name="Goeker M."/>
        </authorList>
    </citation>
    <scope>NUCLEOTIDE SEQUENCE [LARGE SCALE GENOMIC DNA]</scope>
    <source>
        <strain evidence="2 3">DSM 28101</strain>
    </source>
</reference>
<feature type="region of interest" description="Disordered" evidence="1">
    <location>
        <begin position="199"/>
        <end position="219"/>
    </location>
</feature>